<gene>
    <name evidence="11" type="ORF">D5018_06295</name>
</gene>
<dbReference type="PANTHER" id="PTHR43806">
    <property type="entry name" value="PEPTIDASE S8"/>
    <property type="match status" value="1"/>
</dbReference>
<keyword evidence="4 6" id="KW-0720">Serine protease</keyword>
<evidence type="ECO:0000256" key="4">
    <source>
        <dbReference type="ARBA" id="ARBA00022825"/>
    </source>
</evidence>
<dbReference type="InterPro" id="IPR000601">
    <property type="entry name" value="PKD_dom"/>
</dbReference>
<dbReference type="Pfam" id="PF18911">
    <property type="entry name" value="PKD_4"/>
    <property type="match status" value="1"/>
</dbReference>
<dbReference type="Gene3D" id="2.60.40.10">
    <property type="entry name" value="Immunoglobulins"/>
    <property type="match status" value="1"/>
</dbReference>
<comment type="caution">
    <text evidence="11">The sequence shown here is derived from an EMBL/GenBank/DDBJ whole genome shotgun (WGS) entry which is preliminary data.</text>
</comment>
<dbReference type="InterPro" id="IPR022398">
    <property type="entry name" value="Peptidase_S8_His-AS"/>
</dbReference>
<name>A0A3L8PZ29_9GAMM</name>
<evidence type="ECO:0000256" key="1">
    <source>
        <dbReference type="ARBA" id="ARBA00011073"/>
    </source>
</evidence>
<organism evidence="11 12">
    <name type="scientific">Parashewanella curva</name>
    <dbReference type="NCBI Taxonomy" id="2338552"/>
    <lineage>
        <taxon>Bacteria</taxon>
        <taxon>Pseudomonadati</taxon>
        <taxon>Pseudomonadota</taxon>
        <taxon>Gammaproteobacteria</taxon>
        <taxon>Alteromonadales</taxon>
        <taxon>Shewanellaceae</taxon>
        <taxon>Parashewanella</taxon>
    </lineage>
</organism>
<keyword evidence="8" id="KW-0732">Signal</keyword>
<evidence type="ECO:0000313" key="12">
    <source>
        <dbReference type="Proteomes" id="UP000281474"/>
    </source>
</evidence>
<evidence type="ECO:0000256" key="5">
    <source>
        <dbReference type="PIRSR" id="PIRSR615500-1"/>
    </source>
</evidence>
<dbReference type="Gene3D" id="3.40.50.200">
    <property type="entry name" value="Peptidase S8/S53 domain"/>
    <property type="match status" value="1"/>
</dbReference>
<dbReference type="InterPro" id="IPR050131">
    <property type="entry name" value="Peptidase_S8_subtilisin-like"/>
</dbReference>
<feature type="chain" id="PRO_5017947843" evidence="8">
    <location>
        <begin position="26"/>
        <end position="841"/>
    </location>
</feature>
<dbReference type="InterPro" id="IPR002884">
    <property type="entry name" value="P_dom"/>
</dbReference>
<sequence>MFNKITPLAMAVAGVLSITAHTAEAKLQPTHEYVQNSVLIKFKEGTTKKERLAVQSLINAKMADKNADGIDDKFAQLMGGNLAQLSLSGDMDVMAAIKKLSLNPAVEYAEPDYIVKAIATPDDPRFGDLWGLHNTGQNSGTADADIDALEAWDTTTGSSDVVIGVIDTGVDYNHPDLRPNMWVNPGEIAGNGIDDDNNGVVDDIHGFNAINGSGDPMDANGHGTHVSGTIGAKGNDGVGVVGVNWDVKIVGCQFLNASGSGSTSDAIKCINYMTDLKTNRGVELKATNNSWGGGGFSQTLKDAIDSGIEAGILFVAAAGNSGSDNDATPSYPASYDSDGVLAVASTDRRDALSVFSVGSSSYGATSVDLAAPGSAILSTTPNNNYSVFSGTSMATPHVAGAAALVWSIAPDLSPVEMKQILMDSGDSLDSLTDKVASGKRLNVANALAEADPEPGFKLNVTPGSQTINAGQSASYTYSVGSVAGWNGDVELSVAVSPALEGVSLSASTVSTGGEFTLDVTTTEDTQWGDYSLTVTGMGDDVEKSKAVSLKILPAGLRDFDYSNENPIAIPDNDPEGIASTIEIADDLQVFGVTAHVDITHTWIGDLSVKLISAEGTEVTLHDRTGGSADDIDRSYTVTDFNTEMAKGTWTLKVSDNVRLDTGTLNSWGLTIAATGEAAPAAPVADFTADIEFLTVTFTNASTDANEDIASYSWNFGDDNTSSEENPVHSYAEPGLYNVMLTVTDETGREATKSMEIEVFEHSIDASISRTRVSRSGTASIDLRWSDAMGENVNIYRNGEMLKNTRNDGRHRDRIRRAAGTYEYKVCETESSLCSDPVSVTF</sequence>
<dbReference type="CDD" id="cd00146">
    <property type="entry name" value="PKD"/>
    <property type="match status" value="1"/>
</dbReference>
<feature type="signal peptide" evidence="8">
    <location>
        <begin position="1"/>
        <end position="25"/>
    </location>
</feature>
<dbReference type="InterPro" id="IPR013783">
    <property type="entry name" value="Ig-like_fold"/>
</dbReference>
<evidence type="ECO:0000256" key="6">
    <source>
        <dbReference type="PROSITE-ProRule" id="PRU01240"/>
    </source>
</evidence>
<dbReference type="Pfam" id="PF01483">
    <property type="entry name" value="P_proprotein"/>
    <property type="match status" value="1"/>
</dbReference>
<dbReference type="InterPro" id="IPR035986">
    <property type="entry name" value="PKD_dom_sf"/>
</dbReference>
<proteinExistence type="inferred from homology"/>
<evidence type="ECO:0000259" key="9">
    <source>
        <dbReference type="PROSITE" id="PS50093"/>
    </source>
</evidence>
<dbReference type="PANTHER" id="PTHR43806:SF11">
    <property type="entry name" value="CEREVISIN-RELATED"/>
    <property type="match status" value="1"/>
</dbReference>
<accession>A0A3L8PZ29</accession>
<dbReference type="EMBL" id="QZEI01000014">
    <property type="protein sequence ID" value="RLV60555.1"/>
    <property type="molecule type" value="Genomic_DNA"/>
</dbReference>
<keyword evidence="12" id="KW-1185">Reference proteome</keyword>
<dbReference type="Proteomes" id="UP000281474">
    <property type="component" value="Unassembled WGS sequence"/>
</dbReference>
<dbReference type="PROSITE" id="PS50093">
    <property type="entry name" value="PKD"/>
    <property type="match status" value="1"/>
</dbReference>
<dbReference type="PROSITE" id="PS51892">
    <property type="entry name" value="SUBTILASE"/>
    <property type="match status" value="1"/>
</dbReference>
<dbReference type="CDD" id="cd07473">
    <property type="entry name" value="Peptidases_S8_Subtilisin_like"/>
    <property type="match status" value="1"/>
</dbReference>
<dbReference type="InterPro" id="IPR022409">
    <property type="entry name" value="PKD/Chitinase_dom"/>
</dbReference>
<feature type="active site" description="Charge relay system" evidence="5 6">
    <location>
        <position position="222"/>
    </location>
</feature>
<evidence type="ECO:0000256" key="8">
    <source>
        <dbReference type="SAM" id="SignalP"/>
    </source>
</evidence>
<dbReference type="PRINTS" id="PR00723">
    <property type="entry name" value="SUBTILISIN"/>
</dbReference>
<dbReference type="RefSeq" id="WP_121838162.1">
    <property type="nucleotide sequence ID" value="NZ_ML014763.1"/>
</dbReference>
<dbReference type="InterPro" id="IPR000209">
    <property type="entry name" value="Peptidase_S8/S53_dom"/>
</dbReference>
<evidence type="ECO:0000256" key="7">
    <source>
        <dbReference type="RuleBase" id="RU003355"/>
    </source>
</evidence>
<dbReference type="InterPro" id="IPR023828">
    <property type="entry name" value="Peptidase_S8_Ser-AS"/>
</dbReference>
<feature type="domain" description="PKD" evidence="9">
    <location>
        <begin position="678"/>
        <end position="758"/>
    </location>
</feature>
<keyword evidence="2 6" id="KW-0645">Protease</keyword>
<dbReference type="PROSITE" id="PS00137">
    <property type="entry name" value="SUBTILASE_HIS"/>
    <property type="match status" value="1"/>
</dbReference>
<reference evidence="11 12" key="1">
    <citation type="submission" date="2018-09" db="EMBL/GenBank/DDBJ databases">
        <title>Phylogeny of the Shewanellaceae, and recommendation for two new genera, Pseudoshewanella and Parashewanella.</title>
        <authorList>
            <person name="Wang G."/>
        </authorList>
    </citation>
    <scope>NUCLEOTIDE SEQUENCE [LARGE SCALE GENOMIC DNA]</scope>
    <source>
        <strain evidence="11 12">C51</strain>
    </source>
</reference>
<dbReference type="PROSITE" id="PS00138">
    <property type="entry name" value="SUBTILASE_SER"/>
    <property type="match status" value="1"/>
</dbReference>
<dbReference type="InterPro" id="IPR036852">
    <property type="entry name" value="Peptidase_S8/S53_dom_sf"/>
</dbReference>
<keyword evidence="3 6" id="KW-0378">Hydrolase</keyword>
<dbReference type="SUPFAM" id="SSF52743">
    <property type="entry name" value="Subtilisin-like"/>
    <property type="match status" value="1"/>
</dbReference>
<feature type="domain" description="P/Homo B" evidence="10">
    <location>
        <begin position="552"/>
        <end position="679"/>
    </location>
</feature>
<evidence type="ECO:0000256" key="2">
    <source>
        <dbReference type="ARBA" id="ARBA00022670"/>
    </source>
</evidence>
<dbReference type="Pfam" id="PF22148">
    <property type="entry name" value="Fervidolysin_NPro-like"/>
    <property type="match status" value="1"/>
</dbReference>
<dbReference type="PROSITE" id="PS00136">
    <property type="entry name" value="SUBTILASE_ASP"/>
    <property type="match status" value="1"/>
</dbReference>
<dbReference type="Gene3D" id="2.60.120.260">
    <property type="entry name" value="Galactose-binding domain-like"/>
    <property type="match status" value="1"/>
</dbReference>
<dbReference type="InterPro" id="IPR015500">
    <property type="entry name" value="Peptidase_S8_subtilisin-rel"/>
</dbReference>
<dbReference type="InterPro" id="IPR054399">
    <property type="entry name" value="Fervidolysin-like_N_prodom"/>
</dbReference>
<dbReference type="OrthoDB" id="9790784at2"/>
<feature type="active site" description="Charge relay system" evidence="5 6">
    <location>
        <position position="392"/>
    </location>
</feature>
<dbReference type="Pfam" id="PF00082">
    <property type="entry name" value="Peptidase_S8"/>
    <property type="match status" value="1"/>
</dbReference>
<evidence type="ECO:0000313" key="11">
    <source>
        <dbReference type="EMBL" id="RLV60555.1"/>
    </source>
</evidence>
<evidence type="ECO:0000259" key="10">
    <source>
        <dbReference type="PROSITE" id="PS51829"/>
    </source>
</evidence>
<evidence type="ECO:0000256" key="3">
    <source>
        <dbReference type="ARBA" id="ARBA00022801"/>
    </source>
</evidence>
<feature type="active site" description="Charge relay system" evidence="5 6">
    <location>
        <position position="167"/>
    </location>
</feature>
<dbReference type="SUPFAM" id="SSF49785">
    <property type="entry name" value="Galactose-binding domain-like"/>
    <property type="match status" value="1"/>
</dbReference>
<dbReference type="AlphaFoldDB" id="A0A3L8PZ29"/>
<protein>
    <submittedName>
        <fullName evidence="11">PKD domain-containing protein</fullName>
    </submittedName>
</protein>
<dbReference type="PROSITE" id="PS51829">
    <property type="entry name" value="P_HOMO_B"/>
    <property type="match status" value="1"/>
</dbReference>
<comment type="similarity">
    <text evidence="1 6 7">Belongs to the peptidase S8 family.</text>
</comment>
<dbReference type="GO" id="GO:0004252">
    <property type="term" value="F:serine-type endopeptidase activity"/>
    <property type="evidence" value="ECO:0007669"/>
    <property type="project" value="UniProtKB-UniRule"/>
</dbReference>
<dbReference type="InterPro" id="IPR023827">
    <property type="entry name" value="Peptidase_S8_Asp-AS"/>
</dbReference>
<dbReference type="InterPro" id="IPR034204">
    <property type="entry name" value="PfSUB1-like_cat_dom"/>
</dbReference>
<dbReference type="GO" id="GO:0006508">
    <property type="term" value="P:proteolysis"/>
    <property type="evidence" value="ECO:0007669"/>
    <property type="project" value="UniProtKB-KW"/>
</dbReference>
<dbReference type="SMART" id="SM00089">
    <property type="entry name" value="PKD"/>
    <property type="match status" value="1"/>
</dbReference>
<dbReference type="InterPro" id="IPR008979">
    <property type="entry name" value="Galactose-bd-like_sf"/>
</dbReference>
<dbReference type="SUPFAM" id="SSF49299">
    <property type="entry name" value="PKD domain"/>
    <property type="match status" value="1"/>
</dbReference>